<accession>A0A6J1PCD0</accession>
<dbReference type="AlphaFoldDB" id="A0A6J1PCD0"/>
<protein>
    <submittedName>
        <fullName evidence="2">Uncharacterized protein LOC112451631</fullName>
    </submittedName>
</protein>
<dbReference type="RefSeq" id="XP_024867154.1">
    <property type="nucleotide sequence ID" value="XM_025011386.1"/>
</dbReference>
<dbReference type="GeneID" id="112451631"/>
<sequence>MYDVLCIIYSCSCLFSDGERVKRVRFATIKKLLRFVMRNGSRRRLFIVFRGAIEPSITSNTRSFLVNEVNDRGRDDATGVPCRVSRDRCILEIDVRAMAINRVRE</sequence>
<evidence type="ECO:0000313" key="1">
    <source>
        <dbReference type="Proteomes" id="UP000504618"/>
    </source>
</evidence>
<gene>
    <name evidence="2" type="primary">LOC112451631</name>
</gene>
<evidence type="ECO:0000313" key="2">
    <source>
        <dbReference type="RefSeq" id="XP_024867154.1"/>
    </source>
</evidence>
<keyword evidence="1" id="KW-1185">Reference proteome</keyword>
<organism evidence="1 2">
    <name type="scientific">Temnothorax curvispinosus</name>
    <dbReference type="NCBI Taxonomy" id="300111"/>
    <lineage>
        <taxon>Eukaryota</taxon>
        <taxon>Metazoa</taxon>
        <taxon>Ecdysozoa</taxon>
        <taxon>Arthropoda</taxon>
        <taxon>Hexapoda</taxon>
        <taxon>Insecta</taxon>
        <taxon>Pterygota</taxon>
        <taxon>Neoptera</taxon>
        <taxon>Endopterygota</taxon>
        <taxon>Hymenoptera</taxon>
        <taxon>Apocrita</taxon>
        <taxon>Aculeata</taxon>
        <taxon>Formicoidea</taxon>
        <taxon>Formicidae</taxon>
        <taxon>Myrmicinae</taxon>
        <taxon>Temnothorax</taxon>
    </lineage>
</organism>
<name>A0A6J1PCD0_9HYME</name>
<reference evidence="2" key="1">
    <citation type="submission" date="2025-08" db="UniProtKB">
        <authorList>
            <consortium name="RefSeq"/>
        </authorList>
    </citation>
    <scope>IDENTIFICATION</scope>
    <source>
        <tissue evidence="2">Whole body</tissue>
    </source>
</reference>
<proteinExistence type="predicted"/>
<dbReference type="Proteomes" id="UP000504618">
    <property type="component" value="Unplaced"/>
</dbReference>